<dbReference type="GO" id="GO:0004134">
    <property type="term" value="F:4-alpha-glucanotransferase activity"/>
    <property type="evidence" value="ECO:0007669"/>
    <property type="project" value="InterPro"/>
</dbReference>
<protein>
    <submittedName>
        <fullName evidence="4">HGDE_central domain-containing protein</fullName>
    </submittedName>
</protein>
<dbReference type="InterPro" id="IPR032788">
    <property type="entry name" value="AGL_central"/>
</dbReference>
<gene>
    <name evidence="2" type="ORF">BTMF_LOCUS3571</name>
</gene>
<dbReference type="AlphaFoldDB" id="A0A0R3QD39"/>
<dbReference type="PANTHER" id="PTHR10569:SF2">
    <property type="entry name" value="GLYCOGEN DEBRANCHING ENZYME"/>
    <property type="match status" value="1"/>
</dbReference>
<accession>A0A0R3QD39</accession>
<dbReference type="InterPro" id="IPR010401">
    <property type="entry name" value="AGL/Gdb1"/>
</dbReference>
<feature type="domain" description="Glycogen debranching enzyme central" evidence="1">
    <location>
        <begin position="44"/>
        <end position="188"/>
    </location>
</feature>
<name>A0A0R3QD39_9BILA</name>
<evidence type="ECO:0000313" key="2">
    <source>
        <dbReference type="EMBL" id="VDO15058.1"/>
    </source>
</evidence>
<reference evidence="2 3" key="2">
    <citation type="submission" date="2018-11" db="EMBL/GenBank/DDBJ databases">
        <authorList>
            <consortium name="Pathogen Informatics"/>
        </authorList>
    </citation>
    <scope>NUCLEOTIDE SEQUENCE [LARGE SCALE GENOMIC DNA]</scope>
</reference>
<evidence type="ECO:0000259" key="1">
    <source>
        <dbReference type="Pfam" id="PF14702"/>
    </source>
</evidence>
<dbReference type="Pfam" id="PF14702">
    <property type="entry name" value="hGDE_central"/>
    <property type="match status" value="1"/>
</dbReference>
<proteinExistence type="predicted"/>
<dbReference type="EMBL" id="UZAG01003256">
    <property type="protein sequence ID" value="VDO15058.1"/>
    <property type="molecule type" value="Genomic_DNA"/>
</dbReference>
<dbReference type="GO" id="GO:0004135">
    <property type="term" value="F:amylo-alpha-1,6-glucosidase activity"/>
    <property type="evidence" value="ECO:0007669"/>
    <property type="project" value="InterPro"/>
</dbReference>
<dbReference type="WBParaSite" id="BTMF_0000427301-mRNA-1">
    <property type="protein sequence ID" value="BTMF_0000427301-mRNA-1"/>
    <property type="gene ID" value="BTMF_0000427301"/>
</dbReference>
<evidence type="ECO:0000313" key="3">
    <source>
        <dbReference type="Proteomes" id="UP000280834"/>
    </source>
</evidence>
<reference evidence="4" key="1">
    <citation type="submission" date="2017-02" db="UniProtKB">
        <authorList>
            <consortium name="WormBaseParasite"/>
        </authorList>
    </citation>
    <scope>IDENTIFICATION</scope>
</reference>
<dbReference type="PANTHER" id="PTHR10569">
    <property type="entry name" value="GLYCOGEN DEBRANCHING ENZYME"/>
    <property type="match status" value="1"/>
</dbReference>
<sequence length="198" mass="22281">MLAMANCGIGSVRGYDELVPYKIDVVSETRNYTTWDEVKQSSTIIPARAALNSLHVWLAEHNYTQIYVDQRTPDIVAVTRHNPVTHEKVIMLAYTAFNKNAICYDCPAVEDLTFTGVLDEIVLEIEFSYTDKGRQESEDKIVGLNGAKVEVREHLKGNDSKLAIIKQYETNGKLHLKHFPSGSVIVIKLVKLQLISCE</sequence>
<dbReference type="STRING" id="42155.A0A0R3QD39"/>
<organism evidence="4">
    <name type="scientific">Brugia timori</name>
    <dbReference type="NCBI Taxonomy" id="42155"/>
    <lineage>
        <taxon>Eukaryota</taxon>
        <taxon>Metazoa</taxon>
        <taxon>Ecdysozoa</taxon>
        <taxon>Nematoda</taxon>
        <taxon>Chromadorea</taxon>
        <taxon>Rhabditida</taxon>
        <taxon>Spirurina</taxon>
        <taxon>Spiruromorpha</taxon>
        <taxon>Filarioidea</taxon>
        <taxon>Onchocercidae</taxon>
        <taxon>Brugia</taxon>
    </lineage>
</organism>
<dbReference type="Proteomes" id="UP000280834">
    <property type="component" value="Unassembled WGS sequence"/>
</dbReference>
<keyword evidence="3" id="KW-1185">Reference proteome</keyword>
<dbReference type="GO" id="GO:0005980">
    <property type="term" value="P:glycogen catabolic process"/>
    <property type="evidence" value="ECO:0007669"/>
    <property type="project" value="InterPro"/>
</dbReference>
<evidence type="ECO:0000313" key="4">
    <source>
        <dbReference type="WBParaSite" id="BTMF_0000427301-mRNA-1"/>
    </source>
</evidence>